<reference evidence="9" key="1">
    <citation type="submission" date="2018-08" db="EMBL/GenBank/DDBJ databases">
        <authorList>
            <person name="Rossello M."/>
        </authorList>
    </citation>
    <scope>NUCLEOTIDE SEQUENCE [LARGE SCALE GENOMIC DNA]</scope>
    <source>
        <strain evidence="9">cv. Chinese Spring</strain>
    </source>
</reference>
<dbReference type="PROSITE" id="PS51910">
    <property type="entry name" value="GH18_2"/>
    <property type="match status" value="1"/>
</dbReference>
<dbReference type="Proteomes" id="UP000019116">
    <property type="component" value="Chromosome 5A"/>
</dbReference>
<dbReference type="InterPro" id="IPR045321">
    <property type="entry name" value="Cts1-like"/>
</dbReference>
<dbReference type="EnsemblPlants" id="TraesCS5A02G045800.1">
    <property type="protein sequence ID" value="TraesCS5A02G045800.1.cds1"/>
    <property type="gene ID" value="TraesCS5A02G045800"/>
</dbReference>
<dbReference type="Gramene" id="TraesCAD_scaffold_039763_01G000200.1">
    <property type="protein sequence ID" value="TraesCAD_scaffold_039763_01G000200.1"/>
    <property type="gene ID" value="TraesCAD_scaffold_039763_01G000200"/>
</dbReference>
<proteinExistence type="predicted"/>
<dbReference type="FunFam" id="3.20.20.80:FF:000015">
    <property type="entry name" value="Acidic endochitinase SE2"/>
    <property type="match status" value="1"/>
</dbReference>
<comment type="catalytic activity">
    <reaction evidence="1">
        <text>Random endo-hydrolysis of N-acetyl-beta-D-glucosaminide (1-&gt;4)-beta-linkages in chitin and chitodextrins.</text>
        <dbReference type="EC" id="3.2.1.14"/>
    </reaction>
</comment>
<dbReference type="Gramene" id="TraesCS5A02G045800.1">
    <property type="protein sequence ID" value="TraesCS5A02G045800.1.cds1"/>
    <property type="gene ID" value="TraesCS5A02G045800"/>
</dbReference>
<dbReference type="Gramene" id="TraesLDM5A03G02585040.1">
    <property type="protein sequence ID" value="TraesLDM5A03G02585040.1.CDS1"/>
    <property type="gene ID" value="TraesLDM5A03G02585040"/>
</dbReference>
<gene>
    <name evidence="9" type="primary">LOC123101194</name>
</gene>
<dbReference type="Gramene" id="TraesKAR5A01G0029480.1">
    <property type="protein sequence ID" value="cds.TraesKAR5A01G0029480.1"/>
    <property type="gene ID" value="TraesKAR5A01G0029480"/>
</dbReference>
<dbReference type="InterPro" id="IPR001223">
    <property type="entry name" value="Glyco_hydro18_cat"/>
</dbReference>
<evidence type="ECO:0000313" key="9">
    <source>
        <dbReference type="EnsemblPlants" id="TraesCS5A02G045800.1.cds1"/>
    </source>
</evidence>
<keyword evidence="5" id="KW-1015">Disulfide bond</keyword>
<dbReference type="Gramene" id="TraesLAC5A03G02535940.1">
    <property type="protein sequence ID" value="TraesLAC5A03G02535940.1.CDS1"/>
    <property type="gene ID" value="TraesLAC5A03G02535940"/>
</dbReference>
<evidence type="ECO:0000256" key="7">
    <source>
        <dbReference type="SAM" id="SignalP"/>
    </source>
</evidence>
<dbReference type="Gene3D" id="3.20.20.80">
    <property type="entry name" value="Glycosidases"/>
    <property type="match status" value="1"/>
</dbReference>
<dbReference type="Pfam" id="PF00704">
    <property type="entry name" value="Glyco_hydro_18"/>
    <property type="match status" value="1"/>
</dbReference>
<keyword evidence="6" id="KW-0119">Carbohydrate metabolism</keyword>
<dbReference type="PANTHER" id="PTHR45708">
    <property type="entry name" value="ENDOCHITINASE"/>
    <property type="match status" value="1"/>
</dbReference>
<dbReference type="Gramene" id="TraesSTA5A03G02572970.1">
    <property type="protein sequence ID" value="TraesSTA5A03G02572970.1.CDS1"/>
    <property type="gene ID" value="TraesSTA5A03G02572970"/>
</dbReference>
<evidence type="ECO:0000256" key="2">
    <source>
        <dbReference type="ARBA" id="ARBA00012729"/>
    </source>
</evidence>
<evidence type="ECO:0000259" key="8">
    <source>
        <dbReference type="PROSITE" id="PS51910"/>
    </source>
</evidence>
<dbReference type="Gramene" id="TraesNOR5A03G02601340.1">
    <property type="protein sequence ID" value="TraesNOR5A03G02601340.1.CDS1"/>
    <property type="gene ID" value="TraesNOR5A03G02601340"/>
</dbReference>
<name>A0A3B6KCC6_WHEAT</name>
<keyword evidence="3" id="KW-0378">Hydrolase</keyword>
<protein>
    <recommendedName>
        <fullName evidence="2">chitinase</fullName>
        <ecNumber evidence="2">3.2.1.14</ecNumber>
    </recommendedName>
</protein>
<dbReference type="Gramene" id="TraesSYM5A03G02609810.1">
    <property type="protein sequence ID" value="TraesSYM5A03G02609810.1.CDS1"/>
    <property type="gene ID" value="TraesSYM5A03G02609810"/>
</dbReference>
<dbReference type="AlphaFoldDB" id="A0A3B6KCC6"/>
<dbReference type="OrthoDB" id="6020543at2759"/>
<keyword evidence="10" id="KW-1185">Reference proteome</keyword>
<dbReference type="PANTHER" id="PTHR45708:SF25">
    <property type="entry name" value="CHITINASE"/>
    <property type="match status" value="1"/>
</dbReference>
<dbReference type="GO" id="GO:0050832">
    <property type="term" value="P:defense response to fungus"/>
    <property type="evidence" value="ECO:0000318"/>
    <property type="project" value="GO_Central"/>
</dbReference>
<feature type="chain" id="PRO_5043176362" description="chitinase" evidence="7">
    <location>
        <begin position="29"/>
        <end position="328"/>
    </location>
</feature>
<dbReference type="Gramene" id="TraesWEE_scaffold_056616_01G000600.1">
    <property type="protein sequence ID" value="TraesWEE_scaffold_056616_01G000600.1"/>
    <property type="gene ID" value="TraesWEE_scaffold_056616_01G000600"/>
</dbReference>
<evidence type="ECO:0000256" key="4">
    <source>
        <dbReference type="ARBA" id="ARBA00023024"/>
    </source>
</evidence>
<dbReference type="GO" id="GO:0005576">
    <property type="term" value="C:extracellular region"/>
    <property type="evidence" value="ECO:0000318"/>
    <property type="project" value="GO_Central"/>
</dbReference>
<feature type="domain" description="GH18" evidence="8">
    <location>
        <begin position="34"/>
        <end position="317"/>
    </location>
</feature>
<dbReference type="Gramene" id="TraesCS5A03G0115400.1">
    <property type="protein sequence ID" value="TraesCS5A03G0115400.1.CDS1"/>
    <property type="gene ID" value="TraesCS5A03G0115400"/>
</dbReference>
<dbReference type="Gramene" id="TraesJAG5A03G02583170.1">
    <property type="protein sequence ID" value="TraesJAG5A03G02583170.1.CDS1"/>
    <property type="gene ID" value="TraesJAG5A03G02583170"/>
</dbReference>
<dbReference type="SUPFAM" id="SSF51445">
    <property type="entry name" value="(Trans)glycosidases"/>
    <property type="match status" value="1"/>
</dbReference>
<dbReference type="GeneID" id="123101194"/>
<keyword evidence="7" id="KW-0732">Signal</keyword>
<dbReference type="EC" id="3.2.1.14" evidence="2"/>
<dbReference type="Gramene" id="TraesJUL5A03G02601450.1">
    <property type="protein sequence ID" value="TraesJUL5A03G02601450.1.CDS1"/>
    <property type="gene ID" value="TraesJUL5A03G02601450"/>
</dbReference>
<evidence type="ECO:0000256" key="6">
    <source>
        <dbReference type="ARBA" id="ARBA00023326"/>
    </source>
</evidence>
<sequence>MAPSCCKLLCASSRLLFAVSLLAVATHAARPNPVRIAVYWGQGGGESTLNETCSTGLYSHVNIAFLSEFGGGRAPVLNLAGHCDPTSGGCAALAADIASCQSQGVKVLLSIGGGIGSYGLSNETDAQNLAAYLWNNFLGGSPSSSPLGGAKLDGIDFSIATGRDDYYDELAKNLKTMYNSSDLARAGNKTHMLTAAPQCPYPDKFLAPALKTGLFDHVWVQFYNNPPCDYASGTLQSAWNTWTAALPSASVFLGLPASPDDAARGYIDVETLASQVLPMARSAANYGGVMLWSRRHDERTGYSAKLQDIANNTVGTQRSCTFLVFGMA</sequence>
<dbReference type="GO" id="GO:0000272">
    <property type="term" value="P:polysaccharide catabolic process"/>
    <property type="evidence" value="ECO:0007669"/>
    <property type="project" value="UniProtKB-KW"/>
</dbReference>
<evidence type="ECO:0000313" key="10">
    <source>
        <dbReference type="Proteomes" id="UP000019116"/>
    </source>
</evidence>
<dbReference type="CDD" id="cd02877">
    <property type="entry name" value="GH18_hevamine_XipI_class_III"/>
    <property type="match status" value="1"/>
</dbReference>
<dbReference type="SMR" id="A0A3B6KCC6"/>
<dbReference type="InterPro" id="IPR050542">
    <property type="entry name" value="Glycosyl_Hydrlase18_Chitinase"/>
</dbReference>
<dbReference type="GO" id="GO:0008843">
    <property type="term" value="F:endochitinase activity"/>
    <property type="evidence" value="ECO:0007669"/>
    <property type="project" value="UniProtKB-EC"/>
</dbReference>
<evidence type="ECO:0000256" key="5">
    <source>
        <dbReference type="ARBA" id="ARBA00023157"/>
    </source>
</evidence>
<dbReference type="Gramene" id="TraesROB_scaffold_006093_01G001100.1">
    <property type="protein sequence ID" value="TraesROB_scaffold_006093_01G001100.1"/>
    <property type="gene ID" value="TraesROB_scaffold_006093_01G001100"/>
</dbReference>
<dbReference type="Gramene" id="TraesARI5A03G02622650.1">
    <property type="protein sequence ID" value="TraesARI5A03G02622650.1.CDS1"/>
    <property type="gene ID" value="TraesARI5A03G02622650"/>
</dbReference>
<feature type="signal peptide" evidence="7">
    <location>
        <begin position="1"/>
        <end position="28"/>
    </location>
</feature>
<dbReference type="InterPro" id="IPR017853">
    <property type="entry name" value="GH"/>
</dbReference>
<dbReference type="OMA" id="YVVLHYY"/>
<dbReference type="Gramene" id="TraesCLE_scaffold_006878_01G000500.1">
    <property type="protein sequence ID" value="TraesCLE_scaffold_006878_01G000500.1"/>
    <property type="gene ID" value="TraesCLE_scaffold_006878_01G000500"/>
</dbReference>
<dbReference type="GO" id="GO:0006032">
    <property type="term" value="P:chitin catabolic process"/>
    <property type="evidence" value="ECO:0007669"/>
    <property type="project" value="UniProtKB-KW"/>
</dbReference>
<dbReference type="STRING" id="4565.A0A3B6KCC6"/>
<dbReference type="KEGG" id="taes:123101194"/>
<keyword evidence="4" id="KW-0146">Chitin degradation</keyword>
<evidence type="ECO:0000256" key="1">
    <source>
        <dbReference type="ARBA" id="ARBA00000822"/>
    </source>
</evidence>
<dbReference type="RefSeq" id="XP_044378693.1">
    <property type="nucleotide sequence ID" value="XM_044522758.1"/>
</dbReference>
<dbReference type="Gramene" id="TraesMAC5A03G02580430.1">
    <property type="protein sequence ID" value="TraesMAC5A03G02580430.1.CDS1"/>
    <property type="gene ID" value="TraesMAC5A03G02580430"/>
</dbReference>
<organism evidence="9">
    <name type="scientific">Triticum aestivum</name>
    <name type="common">Wheat</name>
    <dbReference type="NCBI Taxonomy" id="4565"/>
    <lineage>
        <taxon>Eukaryota</taxon>
        <taxon>Viridiplantae</taxon>
        <taxon>Streptophyta</taxon>
        <taxon>Embryophyta</taxon>
        <taxon>Tracheophyta</taxon>
        <taxon>Spermatophyta</taxon>
        <taxon>Magnoliopsida</taxon>
        <taxon>Liliopsida</taxon>
        <taxon>Poales</taxon>
        <taxon>Poaceae</taxon>
        <taxon>BOP clade</taxon>
        <taxon>Pooideae</taxon>
        <taxon>Triticodae</taxon>
        <taxon>Triticeae</taxon>
        <taxon>Triticinae</taxon>
        <taxon>Triticum</taxon>
    </lineage>
</organism>
<evidence type="ECO:0000256" key="3">
    <source>
        <dbReference type="ARBA" id="ARBA00022801"/>
    </source>
</evidence>
<accession>A0A3B6KCC6</accession>
<keyword evidence="6" id="KW-0624">Polysaccharide degradation</keyword>
<reference evidence="9" key="2">
    <citation type="submission" date="2018-10" db="UniProtKB">
        <authorList>
            <consortium name="EnsemblPlants"/>
        </authorList>
    </citation>
    <scope>IDENTIFICATION</scope>
</reference>